<name>A0A7X2V4I4_9BACI</name>
<sequence>MKQKVNAIFTAACGLFILYAAEAAAQEKHKVKPGETLKDISFAYIVTIEDLEKWNEMSRNAAVEGEVLQIPDRRAAEAKGAEEGISVSKEEKELLAKLVHAEAKGEPHEGKVAVASVVLNRVESSQFPDTVKDVIYEKNAFSPVANGSIHKPANEESKQAAEEALRTKTVDYLYFFNPETAESEWIKKLKVEEKIGNHAFAG</sequence>
<dbReference type="SUPFAM" id="SSF54106">
    <property type="entry name" value="LysM domain"/>
    <property type="match status" value="1"/>
</dbReference>
<dbReference type="InterPro" id="IPR042047">
    <property type="entry name" value="SleB_dom1"/>
</dbReference>
<dbReference type="OrthoDB" id="9785345at2"/>
<feature type="signal peptide" evidence="1">
    <location>
        <begin position="1"/>
        <end position="25"/>
    </location>
</feature>
<dbReference type="GO" id="GO:0016787">
    <property type="term" value="F:hydrolase activity"/>
    <property type="evidence" value="ECO:0007669"/>
    <property type="project" value="InterPro"/>
</dbReference>
<evidence type="ECO:0000313" key="4">
    <source>
        <dbReference type="Proteomes" id="UP000434639"/>
    </source>
</evidence>
<dbReference type="EMBL" id="WMIB01000004">
    <property type="protein sequence ID" value="MTH53161.1"/>
    <property type="molecule type" value="Genomic_DNA"/>
</dbReference>
<evidence type="ECO:0000256" key="1">
    <source>
        <dbReference type="SAM" id="SignalP"/>
    </source>
</evidence>
<dbReference type="InterPro" id="IPR036779">
    <property type="entry name" value="LysM_dom_sf"/>
</dbReference>
<dbReference type="SMART" id="SM00257">
    <property type="entry name" value="LysM"/>
    <property type="match status" value="1"/>
</dbReference>
<dbReference type="AlphaFoldDB" id="A0A7X2V4I4"/>
<dbReference type="Proteomes" id="UP000434639">
    <property type="component" value="Unassembled WGS sequence"/>
</dbReference>
<keyword evidence="4" id="KW-1185">Reference proteome</keyword>
<gene>
    <name evidence="3" type="ORF">GKZ89_07020</name>
</gene>
<feature type="chain" id="PRO_5039497412" evidence="1">
    <location>
        <begin position="26"/>
        <end position="202"/>
    </location>
</feature>
<dbReference type="RefSeq" id="WP_155111686.1">
    <property type="nucleotide sequence ID" value="NZ_WMIB01000004.1"/>
</dbReference>
<dbReference type="Gene3D" id="6.20.240.60">
    <property type="match status" value="1"/>
</dbReference>
<dbReference type="Pfam" id="PF01476">
    <property type="entry name" value="LysM"/>
    <property type="match status" value="1"/>
</dbReference>
<dbReference type="Gene3D" id="1.10.10.2520">
    <property type="entry name" value="Cell wall hydrolase SleB, domain 1"/>
    <property type="match status" value="1"/>
</dbReference>
<reference evidence="3 4" key="1">
    <citation type="journal article" date="2017" name="Int. J. Syst. Evol. Microbiol.">
        <title>Bacillus mangrovi sp. nov., isolated from a sediment sample from a mangrove forest.</title>
        <authorList>
            <person name="Gupta V."/>
            <person name="Singh P.K."/>
            <person name="Korpole S."/>
            <person name="Tanuku N.R.S."/>
            <person name="Pinnaka A.K."/>
        </authorList>
    </citation>
    <scope>NUCLEOTIDE SEQUENCE [LARGE SCALE GENOMIC DNA]</scope>
    <source>
        <strain evidence="3 4">KCTC 33872</strain>
    </source>
</reference>
<dbReference type="Pfam" id="PF07486">
    <property type="entry name" value="Hydrolase_2"/>
    <property type="match status" value="1"/>
</dbReference>
<protein>
    <submittedName>
        <fullName evidence="3">LysM peptidoglycan-binding domain-containing protein</fullName>
    </submittedName>
</protein>
<evidence type="ECO:0000259" key="2">
    <source>
        <dbReference type="PROSITE" id="PS51782"/>
    </source>
</evidence>
<dbReference type="InterPro" id="IPR011105">
    <property type="entry name" value="Cell_wall_hydrolase_SleB"/>
</dbReference>
<feature type="domain" description="LysM" evidence="2">
    <location>
        <begin position="27"/>
        <end position="70"/>
    </location>
</feature>
<keyword evidence="1" id="KW-0732">Signal</keyword>
<dbReference type="Gene3D" id="3.10.350.10">
    <property type="entry name" value="LysM domain"/>
    <property type="match status" value="1"/>
</dbReference>
<dbReference type="PROSITE" id="PS51782">
    <property type="entry name" value="LYSM"/>
    <property type="match status" value="1"/>
</dbReference>
<comment type="caution">
    <text evidence="3">The sequence shown here is derived from an EMBL/GenBank/DDBJ whole genome shotgun (WGS) entry which is preliminary data.</text>
</comment>
<dbReference type="InterPro" id="IPR018392">
    <property type="entry name" value="LysM"/>
</dbReference>
<proteinExistence type="predicted"/>
<organism evidence="3 4">
    <name type="scientific">Metabacillus mangrovi</name>
    <dbReference type="NCBI Taxonomy" id="1491830"/>
    <lineage>
        <taxon>Bacteria</taxon>
        <taxon>Bacillati</taxon>
        <taxon>Bacillota</taxon>
        <taxon>Bacilli</taxon>
        <taxon>Bacillales</taxon>
        <taxon>Bacillaceae</taxon>
        <taxon>Metabacillus</taxon>
    </lineage>
</organism>
<dbReference type="CDD" id="cd00118">
    <property type="entry name" value="LysM"/>
    <property type="match status" value="1"/>
</dbReference>
<evidence type="ECO:0000313" key="3">
    <source>
        <dbReference type="EMBL" id="MTH53161.1"/>
    </source>
</evidence>
<accession>A0A7X2V4I4</accession>